<organism evidence="1">
    <name type="scientific">marine sediment metagenome</name>
    <dbReference type="NCBI Taxonomy" id="412755"/>
    <lineage>
        <taxon>unclassified sequences</taxon>
        <taxon>metagenomes</taxon>
        <taxon>ecological metagenomes</taxon>
    </lineage>
</organism>
<gene>
    <name evidence="1" type="ORF">LCGC14_0370910</name>
</gene>
<dbReference type="Gene3D" id="1.10.10.60">
    <property type="entry name" value="Homeodomain-like"/>
    <property type="match status" value="1"/>
</dbReference>
<dbReference type="Pfam" id="PF16677">
    <property type="entry name" value="GP3_package"/>
    <property type="match status" value="1"/>
</dbReference>
<dbReference type="GO" id="GO:0003677">
    <property type="term" value="F:DNA binding"/>
    <property type="evidence" value="ECO:0007669"/>
    <property type="project" value="InterPro"/>
</dbReference>
<dbReference type="AlphaFoldDB" id="A0A0F9T5C3"/>
<dbReference type="GO" id="GO:0000150">
    <property type="term" value="F:DNA strand exchange activity"/>
    <property type="evidence" value="ECO:0007669"/>
    <property type="project" value="InterPro"/>
</dbReference>
<proteinExistence type="predicted"/>
<dbReference type="EMBL" id="LAZR01000296">
    <property type="protein sequence ID" value="KKN76405.1"/>
    <property type="molecule type" value="Genomic_DNA"/>
</dbReference>
<dbReference type="InterPro" id="IPR009057">
    <property type="entry name" value="Homeodomain-like_sf"/>
</dbReference>
<accession>A0A0F9T5C3</accession>
<name>A0A0F9T5C3_9ZZZZ</name>
<dbReference type="InterPro" id="IPR032066">
    <property type="entry name" value="GP3_package"/>
</dbReference>
<evidence type="ECO:0000313" key="1">
    <source>
        <dbReference type="EMBL" id="KKN76405.1"/>
    </source>
</evidence>
<comment type="caution">
    <text evidence="1">The sequence shown here is derived from an EMBL/GenBank/DDBJ whole genome shotgun (WGS) entry which is preliminary data.</text>
</comment>
<reference evidence="1" key="1">
    <citation type="journal article" date="2015" name="Nature">
        <title>Complex archaea that bridge the gap between prokaryotes and eukaryotes.</title>
        <authorList>
            <person name="Spang A."/>
            <person name="Saw J.H."/>
            <person name="Jorgensen S.L."/>
            <person name="Zaremba-Niedzwiedzka K."/>
            <person name="Martijn J."/>
            <person name="Lind A.E."/>
            <person name="van Eijk R."/>
            <person name="Schleper C."/>
            <person name="Guy L."/>
            <person name="Ettema T.J."/>
        </authorList>
    </citation>
    <scope>NUCLEOTIDE SEQUENCE</scope>
</reference>
<sequence>MRPSKYSEDIPDKVVSFMKQGYSIEEICLELNVAKKTFYNWCKKHDELLHAKKRGTDFSLGWWMKNARENLENPKFNATLFYMNMRNRFGWADKKEIDHTTGGKPITIHVIPDEE</sequence>
<protein>
    <submittedName>
        <fullName evidence="1">Uncharacterized protein</fullName>
    </submittedName>
</protein>
<dbReference type="SUPFAM" id="SSF46689">
    <property type="entry name" value="Homeodomain-like"/>
    <property type="match status" value="1"/>
</dbReference>